<name>A0A9X7Z5W3_9BACL</name>
<dbReference type="PIRSF" id="PIRSF035875">
    <property type="entry name" value="RNase_BN"/>
    <property type="match status" value="1"/>
</dbReference>
<evidence type="ECO:0000313" key="8">
    <source>
        <dbReference type="Proteomes" id="UP000663505"/>
    </source>
</evidence>
<keyword evidence="5 6" id="KW-0472">Membrane</keyword>
<evidence type="ECO:0000256" key="5">
    <source>
        <dbReference type="ARBA" id="ARBA00023136"/>
    </source>
</evidence>
<feature type="transmembrane region" description="Helical" evidence="6">
    <location>
        <begin position="208"/>
        <end position="229"/>
    </location>
</feature>
<keyword evidence="3 6" id="KW-0812">Transmembrane</keyword>
<dbReference type="NCBIfam" id="TIGR00765">
    <property type="entry name" value="yihY_not_rbn"/>
    <property type="match status" value="1"/>
</dbReference>
<dbReference type="KEGG" id="afx:JZ786_14085"/>
<feature type="transmembrane region" description="Helical" evidence="6">
    <location>
        <begin position="96"/>
        <end position="115"/>
    </location>
</feature>
<dbReference type="EMBL" id="CP071182">
    <property type="protein sequence ID" value="QSO45680.1"/>
    <property type="molecule type" value="Genomic_DNA"/>
</dbReference>
<comment type="subcellular location">
    <subcellularLocation>
        <location evidence="1">Cell membrane</location>
        <topology evidence="1">Multi-pass membrane protein</topology>
    </subcellularLocation>
</comment>
<feature type="transmembrane region" description="Helical" evidence="6">
    <location>
        <begin position="241"/>
        <end position="265"/>
    </location>
</feature>
<dbReference type="GO" id="GO:0005886">
    <property type="term" value="C:plasma membrane"/>
    <property type="evidence" value="ECO:0007669"/>
    <property type="project" value="UniProtKB-SubCell"/>
</dbReference>
<gene>
    <name evidence="7" type="ORF">JZ786_14085</name>
</gene>
<evidence type="ECO:0000313" key="7">
    <source>
        <dbReference type="EMBL" id="QSO45680.1"/>
    </source>
</evidence>
<dbReference type="Pfam" id="PF03631">
    <property type="entry name" value="Virul_fac_BrkB"/>
    <property type="match status" value="1"/>
</dbReference>
<evidence type="ECO:0000256" key="4">
    <source>
        <dbReference type="ARBA" id="ARBA00022989"/>
    </source>
</evidence>
<dbReference type="Proteomes" id="UP000663505">
    <property type="component" value="Chromosome"/>
</dbReference>
<proteinExistence type="predicted"/>
<dbReference type="AlphaFoldDB" id="A0A9X7Z5W3"/>
<evidence type="ECO:0000256" key="3">
    <source>
        <dbReference type="ARBA" id="ARBA00022692"/>
    </source>
</evidence>
<dbReference type="PANTHER" id="PTHR30213:SF0">
    <property type="entry name" value="UPF0761 MEMBRANE PROTEIN YIHY"/>
    <property type="match status" value="1"/>
</dbReference>
<dbReference type="RefSeq" id="WP_206655049.1">
    <property type="nucleotide sequence ID" value="NZ_CP071182.1"/>
</dbReference>
<evidence type="ECO:0000256" key="1">
    <source>
        <dbReference type="ARBA" id="ARBA00004651"/>
    </source>
</evidence>
<evidence type="ECO:0000256" key="2">
    <source>
        <dbReference type="ARBA" id="ARBA00022475"/>
    </source>
</evidence>
<keyword evidence="4 6" id="KW-1133">Transmembrane helix</keyword>
<reference evidence="7 8" key="1">
    <citation type="submission" date="2021-02" db="EMBL/GenBank/DDBJ databases">
        <title>Alicyclobacillus curvatus sp. nov. and Alicyclobacillus mengziensis sp. nov., two acidophilic bacteria isolated from acid mine drainage.</title>
        <authorList>
            <person name="Huang Y."/>
        </authorList>
    </citation>
    <scope>NUCLEOTIDE SEQUENCE [LARGE SCALE GENOMIC DNA]</scope>
    <source>
        <strain evidence="7 8">S30H14</strain>
    </source>
</reference>
<protein>
    <submittedName>
        <fullName evidence="7">YihY/virulence factor BrkB family protein</fullName>
    </submittedName>
</protein>
<organism evidence="7 8">
    <name type="scientific">Alicyclobacillus mengziensis</name>
    <dbReference type="NCBI Taxonomy" id="2931921"/>
    <lineage>
        <taxon>Bacteria</taxon>
        <taxon>Bacillati</taxon>
        <taxon>Bacillota</taxon>
        <taxon>Bacilli</taxon>
        <taxon>Bacillales</taxon>
        <taxon>Alicyclobacillaceae</taxon>
        <taxon>Alicyclobacillus</taxon>
    </lineage>
</organism>
<feature type="transmembrane region" description="Helical" evidence="6">
    <location>
        <begin position="31"/>
        <end position="55"/>
    </location>
</feature>
<keyword evidence="2" id="KW-1003">Cell membrane</keyword>
<dbReference type="PANTHER" id="PTHR30213">
    <property type="entry name" value="INNER MEMBRANE PROTEIN YHJD"/>
    <property type="match status" value="1"/>
</dbReference>
<dbReference type="InterPro" id="IPR017039">
    <property type="entry name" value="Virul_fac_BrkB"/>
</dbReference>
<feature type="transmembrane region" description="Helical" evidence="6">
    <location>
        <begin position="177"/>
        <end position="201"/>
    </location>
</feature>
<evidence type="ECO:0000256" key="6">
    <source>
        <dbReference type="SAM" id="Phobius"/>
    </source>
</evidence>
<keyword evidence="8" id="KW-1185">Reference proteome</keyword>
<feature type="transmembrane region" description="Helical" evidence="6">
    <location>
        <begin position="135"/>
        <end position="157"/>
    </location>
</feature>
<sequence length="281" mass="31756">MLHNYWLVAKKFVVRIYGGVMKHNTPARASAISFFVFSAMIPVLLLMIYGASFLVPEPTVERLLDELLHSYVPEMPAEGTLVQQTVSRLGLVRSDMGIVSVLGLLWTTVGGFVLLQQVLDEIWEIHQRRAFLRQYLMGFVMLAILLGLTVAASIFTAVSPFLMTVVTGALQTSWLTLLHLVSLIVFPIVLFITCFFIYRVLPSHRPRLWPTVTGALFATVVIYVSRSLFMIYTHYLGHYQMIYGALTFVMLLTFWIYILAIIVLLGAEVSVAIERTHAPER</sequence>
<accession>A0A9X7Z5W3</accession>